<comment type="caution">
    <text evidence="1">The sequence shown here is derived from an EMBL/GenBank/DDBJ whole genome shotgun (WGS) entry which is preliminary data.</text>
</comment>
<evidence type="ECO:0000313" key="2">
    <source>
        <dbReference type="EMBL" id="CAH3028558.1"/>
    </source>
</evidence>
<sequence length="102" mass="11116">MDLEICKSSLFVNPPQVTPVSVETVHRPSTTTPYPQVQLSLESSHTQATSDCKESNLIQARSSSSFQKISLDCMGQASGIQLWNLDSLVLGGTCIEKFETDP</sequence>
<dbReference type="EMBL" id="CALNXI010000520">
    <property type="protein sequence ID" value="CAH3028558.1"/>
    <property type="molecule type" value="Genomic_DNA"/>
</dbReference>
<keyword evidence="3" id="KW-1185">Reference proteome</keyword>
<proteinExistence type="predicted"/>
<name>A0ABN8M6U9_9CNID</name>
<evidence type="ECO:0000313" key="3">
    <source>
        <dbReference type="Proteomes" id="UP001159427"/>
    </source>
</evidence>
<gene>
    <name evidence="1" type="ORF">PEVE_00021785</name>
    <name evidence="2" type="ORF">PEVE_00034405</name>
</gene>
<reference evidence="1 3" key="1">
    <citation type="submission" date="2022-05" db="EMBL/GenBank/DDBJ databases">
        <authorList>
            <consortium name="Genoscope - CEA"/>
            <person name="William W."/>
        </authorList>
    </citation>
    <scope>NUCLEOTIDE SEQUENCE [LARGE SCALE GENOMIC DNA]</scope>
</reference>
<dbReference type="EMBL" id="CALNXI010000291">
    <property type="protein sequence ID" value="CAH3024142.1"/>
    <property type="molecule type" value="Genomic_DNA"/>
</dbReference>
<protein>
    <submittedName>
        <fullName evidence="1">Uncharacterized protein</fullName>
    </submittedName>
</protein>
<organism evidence="1 3">
    <name type="scientific">Porites evermanni</name>
    <dbReference type="NCBI Taxonomy" id="104178"/>
    <lineage>
        <taxon>Eukaryota</taxon>
        <taxon>Metazoa</taxon>
        <taxon>Cnidaria</taxon>
        <taxon>Anthozoa</taxon>
        <taxon>Hexacorallia</taxon>
        <taxon>Scleractinia</taxon>
        <taxon>Fungiina</taxon>
        <taxon>Poritidae</taxon>
        <taxon>Porites</taxon>
    </lineage>
</organism>
<evidence type="ECO:0000313" key="1">
    <source>
        <dbReference type="EMBL" id="CAH3024142.1"/>
    </source>
</evidence>
<accession>A0ABN8M6U9</accession>
<dbReference type="Proteomes" id="UP001159427">
    <property type="component" value="Unassembled WGS sequence"/>
</dbReference>